<gene>
    <name evidence="2" type="ORF">RJT34_12457</name>
</gene>
<keyword evidence="1" id="KW-0175">Coiled coil</keyword>
<evidence type="ECO:0000256" key="1">
    <source>
        <dbReference type="SAM" id="Coils"/>
    </source>
</evidence>
<dbReference type="InterPro" id="IPR010754">
    <property type="entry name" value="OPA3-like"/>
</dbReference>
<comment type="caution">
    <text evidence="2">The sequence shown here is derived from an EMBL/GenBank/DDBJ whole genome shotgun (WGS) entry which is preliminary data.</text>
</comment>
<dbReference type="GO" id="GO:0005739">
    <property type="term" value="C:mitochondrion"/>
    <property type="evidence" value="ECO:0007669"/>
    <property type="project" value="TreeGrafter"/>
</dbReference>
<dbReference type="AlphaFoldDB" id="A0AAN9JLR3"/>
<dbReference type="Proteomes" id="UP001359559">
    <property type="component" value="Unassembled WGS sequence"/>
</dbReference>
<name>A0AAN9JLR3_CLITE</name>
<dbReference type="PANTHER" id="PTHR12499">
    <property type="entry name" value="OPTIC ATROPHY 3 PROTEIN OPA3"/>
    <property type="match status" value="1"/>
</dbReference>
<evidence type="ECO:0000313" key="3">
    <source>
        <dbReference type="Proteomes" id="UP001359559"/>
    </source>
</evidence>
<evidence type="ECO:0000313" key="2">
    <source>
        <dbReference type="EMBL" id="KAK7301590.1"/>
    </source>
</evidence>
<protein>
    <submittedName>
        <fullName evidence="2">Uncharacterized protein</fullName>
    </submittedName>
</protein>
<keyword evidence="3" id="KW-1185">Reference proteome</keyword>
<proteinExistence type="predicted"/>
<dbReference type="PANTHER" id="PTHR12499:SF22">
    <property type="entry name" value="OS02G0312500 PROTEIN"/>
    <property type="match status" value="1"/>
</dbReference>
<sequence length="101" mass="11775">MTLLNSLRPTFYLAKGSAFVVAPYCPYRCFMKKLCVAGAAVIFEVQRSSRSDARKEEIRRQEIEAIRKRNEDLAREIEHLAQKVEELEKLARGQARTYWHS</sequence>
<accession>A0AAN9JLR3</accession>
<reference evidence="2 3" key="1">
    <citation type="submission" date="2024-01" db="EMBL/GenBank/DDBJ databases">
        <title>The genomes of 5 underutilized Papilionoideae crops provide insights into root nodulation and disease resistance.</title>
        <authorList>
            <person name="Yuan L."/>
        </authorList>
    </citation>
    <scope>NUCLEOTIDE SEQUENCE [LARGE SCALE GENOMIC DNA]</scope>
    <source>
        <strain evidence="2">LY-2023</strain>
        <tissue evidence="2">Leaf</tissue>
    </source>
</reference>
<dbReference type="GO" id="GO:0019216">
    <property type="term" value="P:regulation of lipid metabolic process"/>
    <property type="evidence" value="ECO:0007669"/>
    <property type="project" value="TreeGrafter"/>
</dbReference>
<dbReference type="EMBL" id="JAYKXN010000003">
    <property type="protein sequence ID" value="KAK7301590.1"/>
    <property type="molecule type" value="Genomic_DNA"/>
</dbReference>
<organism evidence="2 3">
    <name type="scientific">Clitoria ternatea</name>
    <name type="common">Butterfly pea</name>
    <dbReference type="NCBI Taxonomy" id="43366"/>
    <lineage>
        <taxon>Eukaryota</taxon>
        <taxon>Viridiplantae</taxon>
        <taxon>Streptophyta</taxon>
        <taxon>Embryophyta</taxon>
        <taxon>Tracheophyta</taxon>
        <taxon>Spermatophyta</taxon>
        <taxon>Magnoliopsida</taxon>
        <taxon>eudicotyledons</taxon>
        <taxon>Gunneridae</taxon>
        <taxon>Pentapetalae</taxon>
        <taxon>rosids</taxon>
        <taxon>fabids</taxon>
        <taxon>Fabales</taxon>
        <taxon>Fabaceae</taxon>
        <taxon>Papilionoideae</taxon>
        <taxon>50 kb inversion clade</taxon>
        <taxon>NPAAA clade</taxon>
        <taxon>indigoferoid/millettioid clade</taxon>
        <taxon>Phaseoleae</taxon>
        <taxon>Clitoria</taxon>
    </lineage>
</organism>
<feature type="coiled-coil region" evidence="1">
    <location>
        <begin position="63"/>
        <end position="97"/>
    </location>
</feature>
<dbReference type="Pfam" id="PF07047">
    <property type="entry name" value="OPA3"/>
    <property type="match status" value="1"/>
</dbReference>